<dbReference type="AlphaFoldDB" id="A0A812DZE7"/>
<evidence type="ECO:0000313" key="1">
    <source>
        <dbReference type="EMBL" id="CAE1312209.1"/>
    </source>
</evidence>
<name>A0A812DZE7_ACAPH</name>
<comment type="caution">
    <text evidence="1">The sequence shown here is derived from an EMBL/GenBank/DDBJ whole genome shotgun (WGS) entry which is preliminary data.</text>
</comment>
<dbReference type="EMBL" id="CAHIKZ030004549">
    <property type="protein sequence ID" value="CAE1312209.1"/>
    <property type="molecule type" value="Genomic_DNA"/>
</dbReference>
<organism evidence="1 2">
    <name type="scientific">Acanthosepion pharaonis</name>
    <name type="common">Pharaoh cuttlefish</name>
    <name type="synonym">Sepia pharaonis</name>
    <dbReference type="NCBI Taxonomy" id="158019"/>
    <lineage>
        <taxon>Eukaryota</taxon>
        <taxon>Metazoa</taxon>
        <taxon>Spiralia</taxon>
        <taxon>Lophotrochozoa</taxon>
        <taxon>Mollusca</taxon>
        <taxon>Cephalopoda</taxon>
        <taxon>Coleoidea</taxon>
        <taxon>Decapodiformes</taxon>
        <taxon>Sepiida</taxon>
        <taxon>Sepiina</taxon>
        <taxon>Sepiidae</taxon>
        <taxon>Acanthosepion</taxon>
    </lineage>
</organism>
<gene>
    <name evidence="1" type="ORF">SPHA_63512</name>
</gene>
<accession>A0A812DZE7</accession>
<proteinExistence type="predicted"/>
<protein>
    <submittedName>
        <fullName evidence="1">Uncharacterized protein</fullName>
    </submittedName>
</protein>
<reference evidence="1" key="1">
    <citation type="submission" date="2021-01" db="EMBL/GenBank/DDBJ databases">
        <authorList>
            <person name="Li R."/>
            <person name="Bekaert M."/>
        </authorList>
    </citation>
    <scope>NUCLEOTIDE SEQUENCE</scope>
    <source>
        <strain evidence="1">Farmed</strain>
    </source>
</reference>
<sequence length="265" mass="29350">MLETVQDQALSFLHLRFLNNFLLLLPIDGRLILLHLPVNCRVILLCRRLPLHFLYSYPPPPLNPHPLYGFLTIPPLCFGSPFASCIPIPPPFLLGFLPPTPPLLGFLSPPTPSPFLYSYSPPHPTPSCISIPHPTLLVFLSPPPPHPFLYFYPTPYHFLHPLPTSVLVSPLPHPISSCIPTHQLITSCIHILISLLSALPLSLLRSLQPCPFSSCITSPPPAPSFLSSLTANPSIHTPLTISFLYPNLQPLFNHCIPTTEIYVSC</sequence>
<evidence type="ECO:0000313" key="2">
    <source>
        <dbReference type="Proteomes" id="UP000597762"/>
    </source>
</evidence>
<dbReference type="Proteomes" id="UP000597762">
    <property type="component" value="Unassembled WGS sequence"/>
</dbReference>
<keyword evidence="2" id="KW-1185">Reference proteome</keyword>